<evidence type="ECO:0000313" key="2">
    <source>
        <dbReference type="Proteomes" id="UP000322077"/>
    </source>
</evidence>
<dbReference type="AlphaFoldDB" id="A0A5D9C2T1"/>
<keyword evidence="2" id="KW-1185">Reference proteome</keyword>
<name>A0A5D9C2T1_9SPHN</name>
<reference evidence="1 2" key="1">
    <citation type="submission" date="2019-08" db="EMBL/GenBank/DDBJ databases">
        <authorList>
            <person name="Wang G."/>
            <person name="Xu Z."/>
        </authorList>
    </citation>
    <scope>NUCLEOTIDE SEQUENCE [LARGE SCALE GENOMIC DNA]</scope>
    <source>
        <strain evidence="1 2">ZX</strain>
    </source>
</reference>
<protein>
    <submittedName>
        <fullName evidence="1">Uncharacterized protein</fullName>
    </submittedName>
</protein>
<dbReference type="RefSeq" id="WP_149522850.1">
    <property type="nucleotide sequence ID" value="NZ_VTOU01000003.1"/>
</dbReference>
<organism evidence="1 2">
    <name type="scientific">Sphingomonas montanisoli</name>
    <dbReference type="NCBI Taxonomy" id="2606412"/>
    <lineage>
        <taxon>Bacteria</taxon>
        <taxon>Pseudomonadati</taxon>
        <taxon>Pseudomonadota</taxon>
        <taxon>Alphaproteobacteria</taxon>
        <taxon>Sphingomonadales</taxon>
        <taxon>Sphingomonadaceae</taxon>
        <taxon>Sphingomonas</taxon>
    </lineage>
</organism>
<dbReference type="EMBL" id="VTOU01000003">
    <property type="protein sequence ID" value="TZG26044.1"/>
    <property type="molecule type" value="Genomic_DNA"/>
</dbReference>
<dbReference type="Pfam" id="PF13279">
    <property type="entry name" value="4HBT_2"/>
    <property type="match status" value="1"/>
</dbReference>
<dbReference type="CDD" id="cd00586">
    <property type="entry name" value="4HBT"/>
    <property type="match status" value="1"/>
</dbReference>
<sequence length="142" mass="15511">MQRLDRNRLIGRTFPFAIDIPVRFDDLDIQAHVNNVAVAVIFEEARARFNRENVLADWVASGGSAVVAGVQLEFAGEMEWHPLHIRTGVLEVGRSSFLLGQIASQHGIDTAFAETMLVTTRDGGSAPFPDAVRAKLEGALIV</sequence>
<comment type="caution">
    <text evidence="1">The sequence shown here is derived from an EMBL/GenBank/DDBJ whole genome shotgun (WGS) entry which is preliminary data.</text>
</comment>
<accession>A0A5D9C2T1</accession>
<proteinExistence type="predicted"/>
<dbReference type="Gene3D" id="3.10.129.10">
    <property type="entry name" value="Hotdog Thioesterase"/>
    <property type="match status" value="1"/>
</dbReference>
<gene>
    <name evidence="1" type="ORF">FYJ91_13845</name>
</gene>
<evidence type="ECO:0000313" key="1">
    <source>
        <dbReference type="EMBL" id="TZG26044.1"/>
    </source>
</evidence>
<dbReference type="SUPFAM" id="SSF54637">
    <property type="entry name" value="Thioesterase/thiol ester dehydrase-isomerase"/>
    <property type="match status" value="1"/>
</dbReference>
<dbReference type="InterPro" id="IPR029069">
    <property type="entry name" value="HotDog_dom_sf"/>
</dbReference>
<dbReference type="Proteomes" id="UP000322077">
    <property type="component" value="Unassembled WGS sequence"/>
</dbReference>